<feature type="transmembrane region" description="Helical" evidence="1">
    <location>
        <begin position="58"/>
        <end position="81"/>
    </location>
</feature>
<keyword evidence="1" id="KW-0812">Transmembrane</keyword>
<evidence type="ECO:0000256" key="1">
    <source>
        <dbReference type="SAM" id="Phobius"/>
    </source>
</evidence>
<dbReference type="Proteomes" id="UP000321927">
    <property type="component" value="Unassembled WGS sequence"/>
</dbReference>
<dbReference type="Proteomes" id="UP000249115">
    <property type="component" value="Unassembled WGS sequence"/>
</dbReference>
<reference evidence="2 4" key="1">
    <citation type="submission" date="2018-06" db="EMBL/GenBank/DDBJ databases">
        <title>Genomic Encyclopedia of Archaeal and Bacterial Type Strains, Phase II (KMG-II): from individual species to whole genera.</title>
        <authorList>
            <person name="Goeker M."/>
        </authorList>
    </citation>
    <scope>NUCLEOTIDE SEQUENCE [LARGE SCALE GENOMIC DNA]</scope>
    <source>
        <strain evidence="2 4">DSM 22686</strain>
    </source>
</reference>
<dbReference type="EMBL" id="VORV01000002">
    <property type="protein sequence ID" value="TXD79394.1"/>
    <property type="molecule type" value="Genomic_DNA"/>
</dbReference>
<sequence length="166" mass="18723">MDIQHFIITILSGMAGTIAMTLIIYIYAYISQNFTKVVHILGNMLVGERNFYTPTNNAFVVGTIAHFSVGILFSFAYFLLWNWGVFQIDLKDSILIGVTSGILAILVWKGYLSLHSNPPTFSHLHYFIALFIAHIVFAVVSVSVFQLITDSPELWYQLQDKAKLSI</sequence>
<keyword evidence="1" id="KW-1133">Transmembrane helix</keyword>
<name>A0A2W7RRX2_9BACT</name>
<feature type="transmembrane region" description="Helical" evidence="1">
    <location>
        <begin position="93"/>
        <end position="112"/>
    </location>
</feature>
<keyword evidence="1" id="KW-0472">Membrane</keyword>
<evidence type="ECO:0000313" key="2">
    <source>
        <dbReference type="EMBL" id="PZX61280.1"/>
    </source>
</evidence>
<keyword evidence="5" id="KW-1185">Reference proteome</keyword>
<gene>
    <name evidence="3" type="ORF">ESW18_03960</name>
    <name evidence="2" type="ORF">LV84_00268</name>
</gene>
<evidence type="ECO:0000313" key="3">
    <source>
        <dbReference type="EMBL" id="TXD79394.1"/>
    </source>
</evidence>
<feature type="transmembrane region" description="Helical" evidence="1">
    <location>
        <begin position="6"/>
        <end position="30"/>
    </location>
</feature>
<dbReference type="EMBL" id="QKZU01000001">
    <property type="protein sequence ID" value="PZX61280.1"/>
    <property type="molecule type" value="Genomic_DNA"/>
</dbReference>
<organism evidence="2 4">
    <name type="scientific">Algoriphagus ratkowskyi</name>
    <dbReference type="NCBI Taxonomy" id="57028"/>
    <lineage>
        <taxon>Bacteria</taxon>
        <taxon>Pseudomonadati</taxon>
        <taxon>Bacteroidota</taxon>
        <taxon>Cytophagia</taxon>
        <taxon>Cytophagales</taxon>
        <taxon>Cyclobacteriaceae</taxon>
        <taxon>Algoriphagus</taxon>
    </lineage>
</organism>
<comment type="caution">
    <text evidence="2">The sequence shown here is derived from an EMBL/GenBank/DDBJ whole genome shotgun (WGS) entry which is preliminary data.</text>
</comment>
<dbReference type="AlphaFoldDB" id="A0A2W7RRX2"/>
<dbReference type="OrthoDB" id="673991at2"/>
<evidence type="ECO:0000313" key="5">
    <source>
        <dbReference type="Proteomes" id="UP000321927"/>
    </source>
</evidence>
<accession>A0A2W7RRX2</accession>
<protein>
    <submittedName>
        <fullName evidence="2">Uncharacterized protein</fullName>
    </submittedName>
</protein>
<evidence type="ECO:0000313" key="4">
    <source>
        <dbReference type="Proteomes" id="UP000249115"/>
    </source>
</evidence>
<feature type="transmembrane region" description="Helical" evidence="1">
    <location>
        <begin position="124"/>
        <end position="148"/>
    </location>
</feature>
<dbReference type="RefSeq" id="WP_086497777.1">
    <property type="nucleotide sequence ID" value="NZ_MSSV01000001.1"/>
</dbReference>
<proteinExistence type="predicted"/>
<reference evidence="3 5" key="2">
    <citation type="submission" date="2019-08" db="EMBL/GenBank/DDBJ databases">
        <title>Genome of Algoriphagus ratkowskyi IC026.</title>
        <authorList>
            <person name="Bowman J.P."/>
        </authorList>
    </citation>
    <scope>NUCLEOTIDE SEQUENCE [LARGE SCALE GENOMIC DNA]</scope>
    <source>
        <strain evidence="3 5">IC026</strain>
    </source>
</reference>